<sequence length="43" mass="4856">MSNDMFIYQKCFCKDKGVIENVKRPIDGKPLGAAALKRLGRNE</sequence>
<protein>
    <submittedName>
        <fullName evidence="1">Uncharacterized protein</fullName>
    </submittedName>
</protein>
<evidence type="ECO:0000313" key="1">
    <source>
        <dbReference type="EMBL" id="AHA71294.1"/>
    </source>
</evidence>
<gene>
    <name evidence="1" type="ORF">YBT1518_10515</name>
</gene>
<dbReference type="KEGG" id="bthu:YBT1518_10515"/>
<accession>A0A9W3KGC2</accession>
<dbReference type="AlphaFoldDB" id="A0A9W3KGC2"/>
<name>A0A9W3KGC2_BACTU</name>
<evidence type="ECO:0000313" key="2">
    <source>
        <dbReference type="Proteomes" id="UP000018566"/>
    </source>
</evidence>
<dbReference type="EMBL" id="CP005935">
    <property type="protein sequence ID" value="AHA71294.1"/>
    <property type="molecule type" value="Genomic_DNA"/>
</dbReference>
<organism evidence="1 2">
    <name type="scientific">Bacillus thuringiensis YBT-1518</name>
    <dbReference type="NCBI Taxonomy" id="529122"/>
    <lineage>
        <taxon>Bacteria</taxon>
        <taxon>Bacillati</taxon>
        <taxon>Bacillota</taxon>
        <taxon>Bacilli</taxon>
        <taxon>Bacillales</taxon>
        <taxon>Bacillaceae</taxon>
        <taxon>Bacillus</taxon>
        <taxon>Bacillus cereus group</taxon>
    </lineage>
</organism>
<dbReference type="Proteomes" id="UP000018566">
    <property type="component" value="Chromosome"/>
</dbReference>
<reference evidence="1 2" key="1">
    <citation type="submission" date="2013-05" db="EMBL/GenBank/DDBJ databases">
        <title>Complete genome sequence of Bacillus thuringiensis YBT-1518, a typical strain with high toxicity to nematode.</title>
        <authorList>
            <person name="Wang P."/>
            <person name="Zhang C."/>
            <person name="Guo M."/>
            <person name="Guo S."/>
            <person name="Zhu Y."/>
            <person name="Zheng J."/>
            <person name="Zhu L."/>
            <person name="Ruan L."/>
            <person name="Peng D."/>
            <person name="Sun M."/>
        </authorList>
    </citation>
    <scope>NUCLEOTIDE SEQUENCE [LARGE SCALE GENOMIC DNA]</scope>
    <source>
        <strain evidence="1 2">YBT-1518</strain>
    </source>
</reference>
<proteinExistence type="predicted"/>